<keyword evidence="2" id="KW-1185">Reference proteome</keyword>
<dbReference type="Proteomes" id="UP001189616">
    <property type="component" value="Unassembled WGS sequence"/>
</dbReference>
<proteinExistence type="predicted"/>
<evidence type="ECO:0000313" key="2">
    <source>
        <dbReference type="Proteomes" id="UP001189616"/>
    </source>
</evidence>
<gene>
    <name evidence="1" type="ORF">LMG7141_02922</name>
</gene>
<comment type="caution">
    <text evidence="1">The sequence shown here is derived from an EMBL/GenBank/DDBJ whole genome shotgun (WGS) entry which is preliminary data.</text>
</comment>
<name>A0ABM9JI98_9RALS</name>
<organism evidence="1 2">
    <name type="scientific">Ralstonia condita</name>
    <dbReference type="NCBI Taxonomy" id="3058600"/>
    <lineage>
        <taxon>Bacteria</taxon>
        <taxon>Pseudomonadati</taxon>
        <taxon>Pseudomonadota</taxon>
        <taxon>Betaproteobacteria</taxon>
        <taxon>Burkholderiales</taxon>
        <taxon>Burkholderiaceae</taxon>
        <taxon>Ralstonia</taxon>
    </lineage>
</organism>
<dbReference type="EMBL" id="CATYWO010000004">
    <property type="protein sequence ID" value="CAJ0794296.1"/>
    <property type="molecule type" value="Genomic_DNA"/>
</dbReference>
<sequence length="44" mass="4266">MAVAALAAGRTVTILVSNKAEGSSPLSCIKLAEAIAARLPAGTA</sequence>
<evidence type="ECO:0000313" key="1">
    <source>
        <dbReference type="EMBL" id="CAJ0794296.1"/>
    </source>
</evidence>
<reference evidence="1 2" key="1">
    <citation type="submission" date="2023-07" db="EMBL/GenBank/DDBJ databases">
        <authorList>
            <person name="Peeters C."/>
        </authorList>
    </citation>
    <scope>NUCLEOTIDE SEQUENCE [LARGE SCALE GENOMIC DNA]</scope>
    <source>
        <strain evidence="1 2">LMG 7141</strain>
    </source>
</reference>
<protein>
    <submittedName>
        <fullName evidence="1">Uncharacterized protein</fullName>
    </submittedName>
</protein>
<accession>A0ABM9JI98</accession>